<feature type="transmembrane region" description="Helical" evidence="9">
    <location>
        <begin position="128"/>
        <end position="150"/>
    </location>
</feature>
<keyword evidence="12" id="KW-1185">Reference proteome</keyword>
<keyword evidence="5 9" id="KW-0812">Transmembrane</keyword>
<organism evidence="11 12">
    <name type="scientific">Brevibacillus ruminantium</name>
    <dbReference type="NCBI Taxonomy" id="2950604"/>
    <lineage>
        <taxon>Bacteria</taxon>
        <taxon>Bacillati</taxon>
        <taxon>Bacillota</taxon>
        <taxon>Bacilli</taxon>
        <taxon>Bacillales</taxon>
        <taxon>Paenibacillaceae</taxon>
        <taxon>Brevibacillus</taxon>
    </lineage>
</organism>
<protein>
    <submittedName>
        <fullName evidence="11">TRAP transporter small permease</fullName>
    </submittedName>
</protein>
<evidence type="ECO:0000256" key="8">
    <source>
        <dbReference type="ARBA" id="ARBA00038436"/>
    </source>
</evidence>
<feature type="transmembrane region" description="Helical" evidence="9">
    <location>
        <begin position="12"/>
        <end position="32"/>
    </location>
</feature>
<reference evidence="11" key="1">
    <citation type="submission" date="2022-06" db="EMBL/GenBank/DDBJ databases">
        <title>Genome sequencing of Brevibacillus sp. BB3-R1.</title>
        <authorList>
            <person name="Heo J."/>
            <person name="Lee D."/>
            <person name="Won M."/>
            <person name="Han B.-H."/>
            <person name="Hong S.-B."/>
            <person name="Kwon S.-W."/>
        </authorList>
    </citation>
    <scope>NUCLEOTIDE SEQUENCE</scope>
    <source>
        <strain evidence="11">BB3-R1</strain>
    </source>
</reference>
<evidence type="ECO:0000256" key="9">
    <source>
        <dbReference type="SAM" id="Phobius"/>
    </source>
</evidence>
<comment type="similarity">
    <text evidence="8">Belongs to the TRAP transporter small permease family.</text>
</comment>
<dbReference type="Pfam" id="PF04290">
    <property type="entry name" value="DctQ"/>
    <property type="match status" value="1"/>
</dbReference>
<evidence type="ECO:0000256" key="5">
    <source>
        <dbReference type="ARBA" id="ARBA00022692"/>
    </source>
</evidence>
<accession>A0ABY4WJ53</accession>
<sequence>MQQLSNWVYRISTWLIMVLVGIMACVTLTEVIARNVFHHSFSWSEEVARFTLVWLTFIGASAVYKRKELVGFDMFMRMLPSHVRKIASGFLHFFTISFILVLTFYGLQQTFSKTAMIQHTPGLQMPMFVVYMSIPLGMLMTLVHAVALLVEKKQEGGADQ</sequence>
<evidence type="ECO:0000313" key="11">
    <source>
        <dbReference type="EMBL" id="USG64691.1"/>
    </source>
</evidence>
<evidence type="ECO:0000256" key="7">
    <source>
        <dbReference type="ARBA" id="ARBA00023136"/>
    </source>
</evidence>
<proteinExistence type="inferred from homology"/>
<keyword evidence="6 9" id="KW-1133">Transmembrane helix</keyword>
<keyword evidence="3" id="KW-1003">Cell membrane</keyword>
<keyword evidence="4" id="KW-0997">Cell inner membrane</keyword>
<dbReference type="InterPro" id="IPR055348">
    <property type="entry name" value="DctQ"/>
</dbReference>
<evidence type="ECO:0000256" key="3">
    <source>
        <dbReference type="ARBA" id="ARBA00022475"/>
    </source>
</evidence>
<evidence type="ECO:0000256" key="1">
    <source>
        <dbReference type="ARBA" id="ARBA00004429"/>
    </source>
</evidence>
<evidence type="ECO:0000259" key="10">
    <source>
        <dbReference type="Pfam" id="PF04290"/>
    </source>
</evidence>
<evidence type="ECO:0000313" key="12">
    <source>
        <dbReference type="Proteomes" id="UP001056500"/>
    </source>
</evidence>
<feature type="domain" description="Tripartite ATP-independent periplasmic transporters DctQ component" evidence="10">
    <location>
        <begin position="23"/>
        <end position="151"/>
    </location>
</feature>
<name>A0ABY4WJ53_9BACL</name>
<gene>
    <name evidence="11" type="ORF">NDK47_21490</name>
</gene>
<dbReference type="RefSeq" id="WP_251871802.1">
    <property type="nucleotide sequence ID" value="NZ_CP098755.1"/>
</dbReference>
<evidence type="ECO:0000256" key="4">
    <source>
        <dbReference type="ARBA" id="ARBA00022519"/>
    </source>
</evidence>
<dbReference type="PANTHER" id="PTHR35011">
    <property type="entry name" value="2,3-DIKETO-L-GULONATE TRAP TRANSPORTER SMALL PERMEASE PROTEIN YIAM"/>
    <property type="match status" value="1"/>
</dbReference>
<dbReference type="InterPro" id="IPR007387">
    <property type="entry name" value="TRAP_DctQ"/>
</dbReference>
<comment type="subcellular location">
    <subcellularLocation>
        <location evidence="1">Cell inner membrane</location>
        <topology evidence="1">Multi-pass membrane protein</topology>
    </subcellularLocation>
</comment>
<dbReference type="PANTHER" id="PTHR35011:SF2">
    <property type="entry name" value="2,3-DIKETO-L-GULONATE TRAP TRANSPORTER SMALL PERMEASE PROTEIN YIAM"/>
    <property type="match status" value="1"/>
</dbReference>
<evidence type="ECO:0000256" key="2">
    <source>
        <dbReference type="ARBA" id="ARBA00022448"/>
    </source>
</evidence>
<keyword evidence="7 9" id="KW-0472">Membrane</keyword>
<evidence type="ECO:0000256" key="6">
    <source>
        <dbReference type="ARBA" id="ARBA00022989"/>
    </source>
</evidence>
<keyword evidence="2" id="KW-0813">Transport</keyword>
<feature type="transmembrane region" description="Helical" evidence="9">
    <location>
        <begin position="47"/>
        <end position="65"/>
    </location>
</feature>
<dbReference type="Proteomes" id="UP001056500">
    <property type="component" value="Chromosome"/>
</dbReference>
<dbReference type="EMBL" id="CP098755">
    <property type="protein sequence ID" value="USG64691.1"/>
    <property type="molecule type" value="Genomic_DNA"/>
</dbReference>
<feature type="transmembrane region" description="Helical" evidence="9">
    <location>
        <begin position="86"/>
        <end position="108"/>
    </location>
</feature>